<dbReference type="EMBL" id="CP031148">
    <property type="protein sequence ID" value="AXG09683.1"/>
    <property type="molecule type" value="Genomic_DNA"/>
</dbReference>
<name>A0A345EBW1_9EURY</name>
<proteinExistence type="predicted"/>
<evidence type="ECO:0000313" key="2">
    <source>
        <dbReference type="EMBL" id="AXG09683.1"/>
    </source>
</evidence>
<dbReference type="GeneID" id="37286771"/>
<dbReference type="RefSeq" id="WP_114605532.1">
    <property type="nucleotide sequence ID" value="NZ_CP031148.1"/>
</dbReference>
<feature type="region of interest" description="Disordered" evidence="1">
    <location>
        <begin position="153"/>
        <end position="184"/>
    </location>
</feature>
<protein>
    <submittedName>
        <fullName evidence="2">Transposase</fullName>
    </submittedName>
</protein>
<dbReference type="KEGG" id="haq:DU484_07295"/>
<sequence>MSESVTVTRRLSEAELDDRLQAANEGPRIRRLGFIKNLYCGDSVREAIAREGFSSSTGYRWLKAWNAGGIAAMMPDYAGGRPPKLSKEERERFRAIIEREQPCTTTEVVEILDTTFGVTYAPAYLPRVLDEIGIEYEPPDRETAPRKAIVDAIEWDEKEPVPTTGRHPYDSPEHHSTAGWVLRE</sequence>
<dbReference type="InterPro" id="IPR009057">
    <property type="entry name" value="Homeodomain-like_sf"/>
</dbReference>
<dbReference type="SUPFAM" id="SSF46689">
    <property type="entry name" value="Homeodomain-like"/>
    <property type="match status" value="1"/>
</dbReference>
<dbReference type="Pfam" id="PF13565">
    <property type="entry name" value="HTH_32"/>
    <property type="match status" value="1"/>
</dbReference>
<dbReference type="AlphaFoldDB" id="A0A345EBW1"/>
<evidence type="ECO:0000313" key="3">
    <source>
        <dbReference type="Proteomes" id="UP000252985"/>
    </source>
</evidence>
<reference evidence="2 3" key="1">
    <citation type="submission" date="2018-07" db="EMBL/GenBank/DDBJ databases">
        <title>Genome sequences of Haloplanus sp. CBA1112.</title>
        <authorList>
            <person name="Kim Y.B."/>
            <person name="Roh S.W."/>
        </authorList>
    </citation>
    <scope>NUCLEOTIDE SEQUENCE [LARGE SCALE GENOMIC DNA]</scope>
    <source>
        <strain evidence="2 3">CBA1112</strain>
    </source>
</reference>
<gene>
    <name evidence="2" type="ORF">DU484_07295</name>
</gene>
<accession>A0A345EBW1</accession>
<feature type="compositionally biased region" description="Basic and acidic residues" evidence="1">
    <location>
        <begin position="167"/>
        <end position="184"/>
    </location>
</feature>
<evidence type="ECO:0000256" key="1">
    <source>
        <dbReference type="SAM" id="MobiDB-lite"/>
    </source>
</evidence>
<organism evidence="2 3">
    <name type="scientific">Haloplanus rubicundus</name>
    <dbReference type="NCBI Taxonomy" id="1547898"/>
    <lineage>
        <taxon>Archaea</taxon>
        <taxon>Methanobacteriati</taxon>
        <taxon>Methanobacteriota</taxon>
        <taxon>Stenosarchaea group</taxon>
        <taxon>Halobacteria</taxon>
        <taxon>Halobacteriales</taxon>
        <taxon>Haloferacaceae</taxon>
        <taxon>Haloplanus</taxon>
    </lineage>
</organism>
<dbReference type="Proteomes" id="UP000252985">
    <property type="component" value="Chromosome"/>
</dbReference>